<dbReference type="GO" id="GO:0051287">
    <property type="term" value="F:NAD binding"/>
    <property type="evidence" value="ECO:0007669"/>
    <property type="project" value="InterPro"/>
</dbReference>
<dbReference type="InterPro" id="IPR036291">
    <property type="entry name" value="NAD(P)-bd_dom_sf"/>
</dbReference>
<dbReference type="STRING" id="1560345.AWL63_15910"/>
<name>A0A1B3ZCR7_9SPHN</name>
<dbReference type="EMBL" id="CP014168">
    <property type="protein sequence ID" value="AOH85222.1"/>
    <property type="molecule type" value="Genomic_DNA"/>
</dbReference>
<dbReference type="PANTHER" id="PTHR43333:SF1">
    <property type="entry name" value="D-ISOMER SPECIFIC 2-HYDROXYACID DEHYDROGENASE NAD-BINDING DOMAIN-CONTAINING PROTEIN"/>
    <property type="match status" value="1"/>
</dbReference>
<sequence length="317" mass="33715">MTTPLVIASQMEADFNAGLAAHPIGPRVIPVPEDRPWEAAREADILLVRPSPAWRGNHDLARPAAWPGRLRWVYSASAGIDFYPPWLLDAPLVTCGRGVASDEIADYVIAAIYARAKNLDAVTVHARADWRPAMLGRVGGSTVGIVGLGAIGGAVAQCAVALGARVVAVRRGTAPAETAGVELLDSVESVVVEADHIVIAVPATLATRGLFDAAMFARTKPGAHLINVARGSVIDQDALIVALDSGQLDFATLDVTEPEPLPDGHPLYTHPRVRLTPHVSSNYLIVRHRLSEKVAEDIGRFARGEAPSDIVDRVRGY</sequence>
<dbReference type="GO" id="GO:0016491">
    <property type="term" value="F:oxidoreductase activity"/>
    <property type="evidence" value="ECO:0007669"/>
    <property type="project" value="UniProtKB-KW"/>
</dbReference>
<dbReference type="AlphaFoldDB" id="A0A1B3ZCR7"/>
<keyword evidence="1" id="KW-0560">Oxidoreductase</keyword>
<gene>
    <name evidence="4" type="ORF">AWL63_15910</name>
</gene>
<dbReference type="PANTHER" id="PTHR43333">
    <property type="entry name" value="2-HACID_DH_C DOMAIN-CONTAINING PROTEIN"/>
    <property type="match status" value="1"/>
</dbReference>
<protein>
    <submittedName>
        <fullName evidence="4">Dehydrogenase</fullName>
    </submittedName>
</protein>
<dbReference type="OrthoDB" id="9787219at2"/>
<dbReference type="KEGG" id="span:AWL63_15910"/>
<proteinExistence type="predicted"/>
<keyword evidence="5" id="KW-1185">Reference proteome</keyword>
<keyword evidence="2" id="KW-0520">NAD</keyword>
<feature type="domain" description="D-isomer specific 2-hydroxyacid dehydrogenase NAD-binding" evidence="3">
    <location>
        <begin position="112"/>
        <end position="280"/>
    </location>
</feature>
<dbReference type="RefSeq" id="WP_069205760.1">
    <property type="nucleotide sequence ID" value="NZ_CP014168.1"/>
</dbReference>
<evidence type="ECO:0000256" key="2">
    <source>
        <dbReference type="ARBA" id="ARBA00023027"/>
    </source>
</evidence>
<evidence type="ECO:0000256" key="1">
    <source>
        <dbReference type="ARBA" id="ARBA00023002"/>
    </source>
</evidence>
<dbReference type="Gene3D" id="3.40.50.720">
    <property type="entry name" value="NAD(P)-binding Rossmann-like Domain"/>
    <property type="match status" value="2"/>
</dbReference>
<accession>A0A1B3ZCR7</accession>
<reference evidence="4 5" key="1">
    <citation type="submission" date="2016-01" db="EMBL/GenBank/DDBJ databases">
        <title>Complete genome and mega plasmid sequence of Sphingomonas panacis DCY99 elicits systemic resistance in rice to Xanthomonas oryzae.</title>
        <authorList>
            <person name="Kim Y.J."/>
            <person name="Yang D.C."/>
            <person name="Sing P."/>
        </authorList>
    </citation>
    <scope>NUCLEOTIDE SEQUENCE [LARGE SCALE GENOMIC DNA]</scope>
    <source>
        <strain evidence="4 5">DCY99</strain>
    </source>
</reference>
<dbReference type="InterPro" id="IPR006140">
    <property type="entry name" value="D-isomer_DH_NAD-bd"/>
</dbReference>
<evidence type="ECO:0000313" key="5">
    <source>
        <dbReference type="Proteomes" id="UP000094256"/>
    </source>
</evidence>
<dbReference type="Proteomes" id="UP000094256">
    <property type="component" value="Chromosome"/>
</dbReference>
<organism evidence="4 5">
    <name type="scientific">Sphingomonas panacis</name>
    <dbReference type="NCBI Taxonomy" id="1560345"/>
    <lineage>
        <taxon>Bacteria</taxon>
        <taxon>Pseudomonadati</taxon>
        <taxon>Pseudomonadota</taxon>
        <taxon>Alphaproteobacteria</taxon>
        <taxon>Sphingomonadales</taxon>
        <taxon>Sphingomonadaceae</taxon>
        <taxon>Sphingomonas</taxon>
    </lineage>
</organism>
<dbReference type="Pfam" id="PF02826">
    <property type="entry name" value="2-Hacid_dh_C"/>
    <property type="match status" value="1"/>
</dbReference>
<dbReference type="SUPFAM" id="SSF51735">
    <property type="entry name" value="NAD(P)-binding Rossmann-fold domains"/>
    <property type="match status" value="1"/>
</dbReference>
<evidence type="ECO:0000259" key="3">
    <source>
        <dbReference type="Pfam" id="PF02826"/>
    </source>
</evidence>
<evidence type="ECO:0000313" key="4">
    <source>
        <dbReference type="EMBL" id="AOH85222.1"/>
    </source>
</evidence>